<gene>
    <name evidence="6" type="ORF">HMPREF9021_00270</name>
</gene>
<evidence type="ECO:0000256" key="4">
    <source>
        <dbReference type="ARBA" id="ARBA00022747"/>
    </source>
</evidence>
<keyword evidence="4" id="KW-0680">Restriction system</keyword>
<dbReference type="OrthoDB" id="9813719at2"/>
<reference evidence="6 7" key="2">
    <citation type="submission" date="2011-10" db="EMBL/GenBank/DDBJ databases">
        <title>The Genome Sequence of Simonsiella muelleri ATCC 29453.</title>
        <authorList>
            <consortium name="The Broad Institute Genome Sequencing Platform"/>
            <consortium name="The Broad Institute Genome Sequencing Center for Infectious Disease"/>
            <person name="Earl A."/>
            <person name="Ward D."/>
            <person name="Feldgarden M."/>
            <person name="Gevers D."/>
            <person name="Izard J."/>
            <person name="Baranova O.V."/>
            <person name="Blanton J.M."/>
            <person name="Tanner A.C."/>
            <person name="Dewhirst F."/>
            <person name="Young S.K."/>
            <person name="Zeng Q."/>
            <person name="Gargeya S."/>
            <person name="Fitzgerald M."/>
            <person name="Haas B."/>
            <person name="Abouelleil A."/>
            <person name="Alvarado L."/>
            <person name="Arachchi H.M."/>
            <person name="Berlin A."/>
            <person name="Brown A."/>
            <person name="Chapman S.B."/>
            <person name="Chen Z."/>
            <person name="Dunbar C."/>
            <person name="Freedman E."/>
            <person name="Gearin G."/>
            <person name="Goldberg J."/>
            <person name="Griggs A."/>
            <person name="Gujja S."/>
            <person name="Heiman D."/>
            <person name="Howarth C."/>
            <person name="Larson L."/>
            <person name="Lui A."/>
            <person name="MacDonald P.J.P."/>
            <person name="Montmayeur A."/>
            <person name="Murphy C."/>
            <person name="Neiman D."/>
            <person name="Pearson M."/>
            <person name="Priest M."/>
            <person name="Roberts A."/>
            <person name="Saif S."/>
            <person name="Shea T."/>
            <person name="Shenoy N."/>
            <person name="Sisk P."/>
            <person name="Stolte C."/>
            <person name="Sykes S."/>
            <person name="Wortman J."/>
            <person name="Nusbaum C."/>
            <person name="Birren B."/>
        </authorList>
    </citation>
    <scope>NUCLEOTIDE SEQUENCE [LARGE SCALE GENOMIC DNA]</scope>
    <source>
        <strain evidence="6 7">ATCC 29453</strain>
    </source>
</reference>
<keyword evidence="3" id="KW-0949">S-adenosyl-L-methionine</keyword>
<reference evidence="6 7" key="1">
    <citation type="submission" date="2010-03" db="EMBL/GenBank/DDBJ databases">
        <authorList>
            <consortium name="The Broad Institute Genome Sequencing Platform"/>
            <person name="Ward D."/>
            <person name="Earl A."/>
            <person name="Feldgarden M."/>
            <person name="Gevers D."/>
            <person name="Young S."/>
            <person name="Zeng Q."/>
            <person name="Koehrsen M."/>
            <person name="Alvarado L."/>
            <person name="Berlin A.M."/>
            <person name="Borenstein D."/>
            <person name="Chapman S.B."/>
            <person name="Chen Z."/>
            <person name="Engels R."/>
            <person name="Freedman E."/>
            <person name="Gellesch M."/>
            <person name="Goldberg J."/>
            <person name="Griggs A."/>
            <person name="Gujja S."/>
            <person name="Heilman E.R."/>
            <person name="Heiman D.I."/>
            <person name="Hepburn T.A."/>
            <person name="Howarth C."/>
            <person name="Jen D."/>
            <person name="Larson L."/>
            <person name="Mehta T."/>
            <person name="Park D."/>
            <person name="Pearson M."/>
            <person name="Richards J."/>
            <person name="Roberts A."/>
            <person name="Saif S."/>
            <person name="Shea T.D."/>
            <person name="Shenoy N."/>
            <person name="Sisk P."/>
            <person name="Stolte C."/>
            <person name="Sykes S.N."/>
            <person name="Walk T."/>
            <person name="White J."/>
            <person name="Yandava C."/>
            <person name="Izard J."/>
            <person name="Baranova O.V."/>
            <person name="Blanton J.M."/>
            <person name="Tanner A.C."/>
            <person name="Dewhirst F."/>
            <person name="Haas B."/>
            <person name="Nusbaum C."/>
            <person name="Birren B."/>
        </authorList>
    </citation>
    <scope>NUCLEOTIDE SEQUENCE [LARGE SCALE GENOMIC DNA]</scope>
    <source>
        <strain evidence="6 7">ATCC 29453</strain>
    </source>
</reference>
<keyword evidence="2" id="KW-0808">Transferase</keyword>
<evidence type="ECO:0000256" key="1">
    <source>
        <dbReference type="ARBA" id="ARBA00022603"/>
    </source>
</evidence>
<keyword evidence="7" id="KW-1185">Reference proteome</keyword>
<dbReference type="AlphaFoldDB" id="V9HMW7"/>
<dbReference type="SUPFAM" id="SSF53335">
    <property type="entry name" value="S-adenosyl-L-methionine-dependent methyltransferases"/>
    <property type="match status" value="1"/>
</dbReference>
<name>V9HMW7_9NEIS</name>
<dbReference type="STRING" id="641147.HMPREF9021_00270"/>
<evidence type="ECO:0000256" key="3">
    <source>
        <dbReference type="ARBA" id="ARBA00022691"/>
    </source>
</evidence>
<dbReference type="Proteomes" id="UP000017813">
    <property type="component" value="Unassembled WGS sequence"/>
</dbReference>
<dbReference type="HOGENOM" id="CLU_2976823_0_0_4"/>
<dbReference type="InterPro" id="IPR001525">
    <property type="entry name" value="C5_MeTfrase"/>
</dbReference>
<dbReference type="PROSITE" id="PS00095">
    <property type="entry name" value="C5_MTASE_2"/>
    <property type="match status" value="1"/>
</dbReference>
<organism evidence="6 7">
    <name type="scientific">Simonsiella muelleri ATCC 29453</name>
    <dbReference type="NCBI Taxonomy" id="641147"/>
    <lineage>
        <taxon>Bacteria</taxon>
        <taxon>Pseudomonadati</taxon>
        <taxon>Pseudomonadota</taxon>
        <taxon>Betaproteobacteria</taxon>
        <taxon>Neisseriales</taxon>
        <taxon>Neisseriaceae</taxon>
        <taxon>Simonsiella</taxon>
    </lineage>
</organism>
<dbReference type="InterPro" id="IPR029063">
    <property type="entry name" value="SAM-dependent_MTases_sf"/>
</dbReference>
<proteinExistence type="predicted"/>
<dbReference type="Gene3D" id="3.90.120.10">
    <property type="entry name" value="DNA Methylase, subunit A, domain 2"/>
    <property type="match status" value="1"/>
</dbReference>
<dbReference type="RefSeq" id="WP_002641186.1">
    <property type="nucleotide sequence ID" value="NZ_CP019448.1"/>
</dbReference>
<sequence length="58" mass="6676">MVNKRYRRFSPREAANIQSFPLDFKFAGVSDNRQYRAIGNAVPPVLMWHIANVLAELV</sequence>
<accession>V9HMW7</accession>
<dbReference type="GO" id="GO:0003886">
    <property type="term" value="F:DNA (cytosine-5-)-methyltransferase activity"/>
    <property type="evidence" value="ECO:0007669"/>
    <property type="project" value="UniProtKB-EC"/>
</dbReference>
<comment type="caution">
    <text evidence="6">The sequence shown here is derived from an EMBL/GenBank/DDBJ whole genome shotgun (WGS) entry which is preliminary data.</text>
</comment>
<protein>
    <submittedName>
        <fullName evidence="6">Uncharacterized protein</fullName>
    </submittedName>
</protein>
<dbReference type="InterPro" id="IPR031303">
    <property type="entry name" value="C5_meth_CS"/>
</dbReference>
<dbReference type="GO" id="GO:0009307">
    <property type="term" value="P:DNA restriction-modification system"/>
    <property type="evidence" value="ECO:0007669"/>
    <property type="project" value="UniProtKB-KW"/>
</dbReference>
<dbReference type="eggNOG" id="COG0270">
    <property type="taxonomic scope" value="Bacteria"/>
</dbReference>
<dbReference type="Pfam" id="PF00145">
    <property type="entry name" value="DNA_methylase"/>
    <property type="match status" value="1"/>
</dbReference>
<comment type="catalytic activity">
    <reaction evidence="5">
        <text>a 2'-deoxycytidine in DNA + S-adenosyl-L-methionine = a 5-methyl-2'-deoxycytidine in DNA + S-adenosyl-L-homocysteine + H(+)</text>
        <dbReference type="Rhea" id="RHEA:13681"/>
        <dbReference type="Rhea" id="RHEA-COMP:11369"/>
        <dbReference type="Rhea" id="RHEA-COMP:11370"/>
        <dbReference type="ChEBI" id="CHEBI:15378"/>
        <dbReference type="ChEBI" id="CHEBI:57856"/>
        <dbReference type="ChEBI" id="CHEBI:59789"/>
        <dbReference type="ChEBI" id="CHEBI:85452"/>
        <dbReference type="ChEBI" id="CHEBI:85454"/>
        <dbReference type="EC" id="2.1.1.37"/>
    </reaction>
</comment>
<evidence type="ECO:0000313" key="7">
    <source>
        <dbReference type="Proteomes" id="UP000017813"/>
    </source>
</evidence>
<dbReference type="EMBL" id="ADCY02000006">
    <property type="protein sequence ID" value="EFG31870.1"/>
    <property type="molecule type" value="Genomic_DNA"/>
</dbReference>
<evidence type="ECO:0000313" key="6">
    <source>
        <dbReference type="EMBL" id="EFG31870.1"/>
    </source>
</evidence>
<dbReference type="GO" id="GO:0032259">
    <property type="term" value="P:methylation"/>
    <property type="evidence" value="ECO:0007669"/>
    <property type="project" value="UniProtKB-KW"/>
</dbReference>
<evidence type="ECO:0000256" key="5">
    <source>
        <dbReference type="ARBA" id="ARBA00047422"/>
    </source>
</evidence>
<keyword evidence="1" id="KW-0489">Methyltransferase</keyword>
<evidence type="ECO:0000256" key="2">
    <source>
        <dbReference type="ARBA" id="ARBA00022679"/>
    </source>
</evidence>